<feature type="region of interest" description="Disordered" evidence="1">
    <location>
        <begin position="27"/>
        <end position="50"/>
    </location>
</feature>
<dbReference type="AlphaFoldDB" id="A0A5B0L5Y5"/>
<reference evidence="2 3" key="1">
    <citation type="submission" date="2019-07" db="EMBL/GenBank/DDBJ databases">
        <title>Genome sequencing of the stress-tolerant strain Azospirillum brasilense Az19.</title>
        <authorList>
            <person name="Maroniche G.A."/>
            <person name="Garcia J.E."/>
            <person name="Pagnussat L."/>
            <person name="Amenta M."/>
            <person name="Creus C.M."/>
        </authorList>
    </citation>
    <scope>NUCLEOTIDE SEQUENCE [LARGE SCALE GENOMIC DNA]</scope>
    <source>
        <strain evidence="2 3">Az19</strain>
    </source>
</reference>
<dbReference type="EMBL" id="VEWN01000001">
    <property type="protein sequence ID" value="KAA1058744.1"/>
    <property type="molecule type" value="Genomic_DNA"/>
</dbReference>
<sequence>MGRPLLQHTREASGATIPLPAVFVTESPFGPSGKRAIKSRHEKGPPEGGP</sequence>
<dbReference type="Proteomes" id="UP000325333">
    <property type="component" value="Unassembled WGS sequence"/>
</dbReference>
<evidence type="ECO:0000313" key="3">
    <source>
        <dbReference type="Proteomes" id="UP000325333"/>
    </source>
</evidence>
<organism evidence="2 3">
    <name type="scientific">Azospirillum argentinense</name>
    <dbReference type="NCBI Taxonomy" id="2970906"/>
    <lineage>
        <taxon>Bacteria</taxon>
        <taxon>Pseudomonadati</taxon>
        <taxon>Pseudomonadota</taxon>
        <taxon>Alphaproteobacteria</taxon>
        <taxon>Rhodospirillales</taxon>
        <taxon>Azospirillaceae</taxon>
        <taxon>Azospirillum</taxon>
    </lineage>
</organism>
<gene>
    <name evidence="2" type="ORF">FH063_000944</name>
</gene>
<proteinExistence type="predicted"/>
<evidence type="ECO:0000313" key="2">
    <source>
        <dbReference type="EMBL" id="KAA1058744.1"/>
    </source>
</evidence>
<protein>
    <submittedName>
        <fullName evidence="2">Uncharacterized protein</fullName>
    </submittedName>
</protein>
<comment type="caution">
    <text evidence="2">The sequence shown here is derived from an EMBL/GenBank/DDBJ whole genome shotgun (WGS) entry which is preliminary data.</text>
</comment>
<name>A0A5B0L5Y5_9PROT</name>
<accession>A0A5B0L5Y5</accession>
<evidence type="ECO:0000256" key="1">
    <source>
        <dbReference type="SAM" id="MobiDB-lite"/>
    </source>
</evidence>